<dbReference type="RefSeq" id="WP_074646481.1">
    <property type="nucleotide sequence ID" value="NZ_FNBL01000013.1"/>
</dbReference>
<proteinExistence type="predicted"/>
<accession>A0A1G7S1K0</accession>
<protein>
    <submittedName>
        <fullName evidence="4">Helix-turn-helix</fullName>
    </submittedName>
</protein>
<evidence type="ECO:0000313" key="5">
    <source>
        <dbReference type="Proteomes" id="UP000182284"/>
    </source>
</evidence>
<keyword evidence="2" id="KW-0812">Transmembrane</keyword>
<dbReference type="GO" id="GO:0003677">
    <property type="term" value="F:DNA binding"/>
    <property type="evidence" value="ECO:0007669"/>
    <property type="project" value="InterPro"/>
</dbReference>
<dbReference type="InterPro" id="IPR001387">
    <property type="entry name" value="Cro/C1-type_HTH"/>
</dbReference>
<name>A0A1G7S1K0_9RHOB</name>
<feature type="transmembrane region" description="Helical" evidence="2">
    <location>
        <begin position="171"/>
        <end position="189"/>
    </location>
</feature>
<dbReference type="AlphaFoldDB" id="A0A1G7S1K0"/>
<feature type="domain" description="HTH cro/C1-type" evidence="3">
    <location>
        <begin position="19"/>
        <end position="49"/>
    </location>
</feature>
<evidence type="ECO:0000313" key="4">
    <source>
        <dbReference type="EMBL" id="SDG16888.1"/>
    </source>
</evidence>
<keyword evidence="2" id="KW-0472">Membrane</keyword>
<evidence type="ECO:0000256" key="2">
    <source>
        <dbReference type="SAM" id="Phobius"/>
    </source>
</evidence>
<dbReference type="EMBL" id="FNBL01000013">
    <property type="protein sequence ID" value="SDG16888.1"/>
    <property type="molecule type" value="Genomic_DNA"/>
</dbReference>
<dbReference type="OrthoDB" id="1097442at2"/>
<dbReference type="InterPro" id="IPR010982">
    <property type="entry name" value="Lambda_DNA-bd_dom_sf"/>
</dbReference>
<reference evidence="4 5" key="1">
    <citation type="submission" date="2016-10" db="EMBL/GenBank/DDBJ databases">
        <authorList>
            <person name="de Groot N.N."/>
        </authorList>
    </citation>
    <scope>NUCLEOTIDE SEQUENCE [LARGE SCALE GENOMIC DNA]</scope>
    <source>
        <strain evidence="4 5">DSM 27375</strain>
    </source>
</reference>
<dbReference type="SUPFAM" id="SSF47413">
    <property type="entry name" value="lambda repressor-like DNA-binding domains"/>
    <property type="match status" value="1"/>
</dbReference>
<dbReference type="CDD" id="cd00093">
    <property type="entry name" value="HTH_XRE"/>
    <property type="match status" value="1"/>
</dbReference>
<dbReference type="SMART" id="SM00530">
    <property type="entry name" value="HTH_XRE"/>
    <property type="match status" value="1"/>
</dbReference>
<gene>
    <name evidence="4" type="ORF">SAMN04488117_11346</name>
</gene>
<evidence type="ECO:0000256" key="1">
    <source>
        <dbReference type="SAM" id="MobiDB-lite"/>
    </source>
</evidence>
<dbReference type="Gene3D" id="1.10.260.40">
    <property type="entry name" value="lambda repressor-like DNA-binding domains"/>
    <property type="match status" value="1"/>
</dbReference>
<evidence type="ECO:0000259" key="3">
    <source>
        <dbReference type="PROSITE" id="PS50943"/>
    </source>
</evidence>
<organism evidence="4 5">
    <name type="scientific">Celeribacter baekdonensis</name>
    <dbReference type="NCBI Taxonomy" id="875171"/>
    <lineage>
        <taxon>Bacteria</taxon>
        <taxon>Pseudomonadati</taxon>
        <taxon>Pseudomonadota</taxon>
        <taxon>Alphaproteobacteria</taxon>
        <taxon>Rhodobacterales</taxon>
        <taxon>Roseobacteraceae</taxon>
        <taxon>Celeribacter</taxon>
    </lineage>
</organism>
<dbReference type="Pfam" id="PF13560">
    <property type="entry name" value="HTH_31"/>
    <property type="match status" value="1"/>
</dbReference>
<sequence length="207" mass="23100">MKNAKKFESKAHEKDAKRLANIRETLGWTQEYLAVSTGMSVGSVGNYERALNEMPQSYRRRIIDLSGADPAPRNPNQDPWLVINEVRNFLGEVGFCENDHEARSDTPRQPIPLEQDGSTPKGRWARFKACAKDWACVRDVSLLTSLTYLSMKTLSLKMNFQFGAPSDQLDIVMLIAAAIAVTTPVAFIQDIPRQLAAKRADTARTAC</sequence>
<keyword evidence="2" id="KW-1133">Transmembrane helix</keyword>
<feature type="region of interest" description="Disordered" evidence="1">
    <location>
        <begin position="99"/>
        <end position="119"/>
    </location>
</feature>
<dbReference type="Proteomes" id="UP000182284">
    <property type="component" value="Unassembled WGS sequence"/>
</dbReference>
<dbReference type="PROSITE" id="PS50943">
    <property type="entry name" value="HTH_CROC1"/>
    <property type="match status" value="1"/>
</dbReference>
<feature type="transmembrane region" description="Helical" evidence="2">
    <location>
        <begin position="133"/>
        <end position="151"/>
    </location>
</feature>